<dbReference type="RefSeq" id="WP_317968737.1">
    <property type="nucleotide sequence ID" value="NZ_CP129118.1"/>
</dbReference>
<feature type="domain" description="SLH" evidence="3">
    <location>
        <begin position="100"/>
        <end position="163"/>
    </location>
</feature>
<dbReference type="InterPro" id="IPR051465">
    <property type="entry name" value="Cell_Envelope_Struct_Comp"/>
</dbReference>
<dbReference type="InterPro" id="IPR011050">
    <property type="entry name" value="Pectin_lyase_fold/virulence"/>
</dbReference>
<sequence>MKKYSRSYQKLFRAVLASGVAGGALVAASPIFVQANDSGPALFNDVNPNAHYFEPVMNLSARGIVKGYEDSTYKPNNSVTRGQAAKILALALGLDTVNVKNPGFVDVKETDSYYGPISALVQAGIINGYDDKTFKPNDNLKRSQMAKIITLGFGLEQETLTDNRFADIRTDDVYASYVQALLSNNITTGNTPTTFGPNALVTRGQIATFIFRSEMAVSLNGFSSQIVNINNDTIELTDGSYKLQEEMKALFNPSNLSVLKDANITLTADDGLIGKISSIVIKASGDAKNHLTLDGKESTLTGNLIINGDFVSVKNLIVEGNLEIGSQVKSSFQSDNITVKGKTIISDKNSSTKNAQADQDKVYRSIAFLKPVIVAATDATGPVITFSNSTMGTVEVSKKNVKIQALGKTNVQAFVISSNAQLKAEAGVTIPKITISEGVTAITIDAPVTSLTINTKSALKLESTGKIGEVTIGNNSSKISFGTNTKIGNLILPKGTEAKDVIQDYDKVKANIENIGGETNPEAKPTTPAPPATIGSGGGGGNSGGNTGGGNDGSVQQPEAPQSVTLAPDSLGVAGDEKITGLTSGRQYVVIVDGEAKGVKADGSLGTHNSPAEFLAGTEIRGLTNTKTYKVEQVMEFIDYQPIGEVTDISSEVRFNKGENKFVVPAGKMDFTFTDSSYQIAATYSYGEWTFATGLIPVVPGTPVTPDTVTVDYVTTKTIIALTEGVTFVEGKFTVPANLSTFEFREDGILVNGAFNGIEWEYTAIVDGESQLIVALLNDVYSNIKLAADIEGLKKNIIVNRPVTINGNTHKLTFTAELNGLNNSERQGILVTAANVKISGVTVKMANSDGWQSLYAIQVYNAKNVTLHNITATNADGGILVNGSEVVLTGTITVSDNEFGGIEVSKGEGLTTGSVLNVEGTLVNDSEKYGQPTVWVENGQGEVTGLDLNQYIESKFIKDGQTQYYQKAENTIKSIDVDSLDKLEEALKDNSYSVINLTKDIEGLKKNIIVNRPVTINGNTHKLSFTAELNGLNNSERQGILVTAANVKISGVTVEMANSDGWQSLYAIQVYNAKNVTLHNITATNADGGILVNGSEVVLTGTITVSDNEFGGIEVSKGEGLTTGSVLNVEGTLVNDSEKYGQPTVWVENGQGEVTGLDLNQYIESKFIKDGQTQYYQKAENTIKSIDVDSLDKLEEALKDNSYSVINLTKDIEGLKKNIIVNRPVTINGNTHKLSFTAELNGLNNSERQGILVTAANVKISGVTVEMANSDGWQSLYAIQVYNAKNVTLHNITATNADGGILVNGSEVVLTGTITVSDNEFGGIEVSKGEGLTTGSVLNVEGTLVNDSEKYGQPTVWVENGQGEVTGLDLNQYIESKFIKDGQTQYYQKAENTIKSIDVDSLDKLEEALKDNSYSVINLTKDIEGLKKNIIVNRPVTINGNTHKLSFTAELNGLNNSERQGILVTAANVKISGVTVEMANSDGWQSLYAIQVYNAKNVTLHNITATNADGGILVNGSEVVLTGTITVSDNEFGGIEVSKGEGLTTGSVLNVEGTLVNNSEKYGQPTVWVENGQGEVTGLDLNQYIESKFIKEGQTQYYQKVENAKVQEMHETNLPTLDD</sequence>
<dbReference type="PANTHER" id="PTHR43308">
    <property type="entry name" value="OUTER MEMBRANE PROTEIN ALPHA-RELATED"/>
    <property type="match status" value="1"/>
</dbReference>
<feature type="region of interest" description="Disordered" evidence="1">
    <location>
        <begin position="516"/>
        <end position="572"/>
    </location>
</feature>
<keyword evidence="5" id="KW-1185">Reference proteome</keyword>
<dbReference type="SMART" id="SM00710">
    <property type="entry name" value="PbH1"/>
    <property type="match status" value="9"/>
</dbReference>
<dbReference type="InterPro" id="IPR001119">
    <property type="entry name" value="SLH_dom"/>
</dbReference>
<evidence type="ECO:0000256" key="1">
    <source>
        <dbReference type="SAM" id="MobiDB-lite"/>
    </source>
</evidence>
<feature type="compositionally biased region" description="Gly residues" evidence="1">
    <location>
        <begin position="535"/>
        <end position="552"/>
    </location>
</feature>
<dbReference type="Pfam" id="PF20585">
    <property type="entry name" value="Pectate_lyase_5"/>
    <property type="match status" value="4"/>
</dbReference>
<feature type="signal peptide" evidence="2">
    <location>
        <begin position="1"/>
        <end position="35"/>
    </location>
</feature>
<accession>A0ABZ0L6D7</accession>
<feature type="domain" description="SLH" evidence="3">
    <location>
        <begin position="165"/>
        <end position="224"/>
    </location>
</feature>
<name>A0ABZ0L6D7_9BACL</name>
<evidence type="ECO:0000259" key="3">
    <source>
        <dbReference type="PROSITE" id="PS51272"/>
    </source>
</evidence>
<dbReference type="SUPFAM" id="SSF51126">
    <property type="entry name" value="Pectin lyase-like"/>
    <property type="match status" value="4"/>
</dbReference>
<feature type="compositionally biased region" description="Polar residues" evidence="1">
    <location>
        <begin position="555"/>
        <end position="565"/>
    </location>
</feature>
<dbReference type="InterPro" id="IPR046776">
    <property type="entry name" value="Pectate_lyase_5"/>
</dbReference>
<evidence type="ECO:0000313" key="4">
    <source>
        <dbReference type="EMBL" id="WOV88058.1"/>
    </source>
</evidence>
<feature type="domain" description="SLH" evidence="3">
    <location>
        <begin position="39"/>
        <end position="99"/>
    </location>
</feature>
<dbReference type="Pfam" id="PF00395">
    <property type="entry name" value="SLH"/>
    <property type="match status" value="3"/>
</dbReference>
<evidence type="ECO:0000256" key="2">
    <source>
        <dbReference type="SAM" id="SignalP"/>
    </source>
</evidence>
<protein>
    <submittedName>
        <fullName evidence="4">S-layer homology domain-containing protein</fullName>
    </submittedName>
</protein>
<dbReference type="InterPro" id="IPR006626">
    <property type="entry name" value="PbH1"/>
</dbReference>
<proteinExistence type="predicted"/>
<dbReference type="PROSITE" id="PS51272">
    <property type="entry name" value="SLH"/>
    <property type="match status" value="3"/>
</dbReference>
<gene>
    <name evidence="4" type="ORF">QWT69_02745</name>
</gene>
<keyword evidence="2" id="KW-0732">Signal</keyword>
<dbReference type="Proteomes" id="UP001303902">
    <property type="component" value="Chromosome"/>
</dbReference>
<feature type="chain" id="PRO_5045780904" evidence="2">
    <location>
        <begin position="36"/>
        <end position="1619"/>
    </location>
</feature>
<organism evidence="4 5">
    <name type="scientific">Sporosarcina oncorhynchi</name>
    <dbReference type="NCBI Taxonomy" id="3056444"/>
    <lineage>
        <taxon>Bacteria</taxon>
        <taxon>Bacillati</taxon>
        <taxon>Bacillota</taxon>
        <taxon>Bacilli</taxon>
        <taxon>Bacillales</taxon>
        <taxon>Caryophanaceae</taxon>
        <taxon>Sporosarcina</taxon>
    </lineage>
</organism>
<dbReference type="EMBL" id="CP129118">
    <property type="protein sequence ID" value="WOV88058.1"/>
    <property type="molecule type" value="Genomic_DNA"/>
</dbReference>
<evidence type="ECO:0000313" key="5">
    <source>
        <dbReference type="Proteomes" id="UP001303902"/>
    </source>
</evidence>
<reference evidence="4 5" key="1">
    <citation type="submission" date="2023-06" db="EMBL/GenBank/DDBJ databases">
        <title>Sporosarcina sp. nov., isolated from Korean tranditional fermented seafood 'Jeotgal'.</title>
        <authorList>
            <person name="Yang A.I."/>
            <person name="Shin N.-R."/>
        </authorList>
    </citation>
    <scope>NUCLEOTIDE SEQUENCE [LARGE SCALE GENOMIC DNA]</scope>
    <source>
        <strain evidence="4 5">T2O-4</strain>
    </source>
</reference>